<dbReference type="GO" id="GO:0005886">
    <property type="term" value="C:plasma membrane"/>
    <property type="evidence" value="ECO:0007669"/>
    <property type="project" value="UniProtKB-SubCell"/>
</dbReference>
<comment type="caution">
    <text evidence="7">The sequence shown here is derived from an EMBL/GenBank/DDBJ whole genome shotgun (WGS) entry which is preliminary data.</text>
</comment>
<feature type="transmembrane region" description="Helical" evidence="6">
    <location>
        <begin position="155"/>
        <end position="175"/>
    </location>
</feature>
<feature type="transmembrane region" description="Helical" evidence="6">
    <location>
        <begin position="41"/>
        <end position="66"/>
    </location>
</feature>
<dbReference type="GO" id="GO:0015171">
    <property type="term" value="F:amino acid transmembrane transporter activity"/>
    <property type="evidence" value="ECO:0007669"/>
    <property type="project" value="TreeGrafter"/>
</dbReference>
<proteinExistence type="predicted"/>
<organism evidence="7 8">
    <name type="scientific">Geomonas paludis</name>
    <dbReference type="NCBI Taxonomy" id="2740185"/>
    <lineage>
        <taxon>Bacteria</taxon>
        <taxon>Pseudomonadati</taxon>
        <taxon>Thermodesulfobacteriota</taxon>
        <taxon>Desulfuromonadia</taxon>
        <taxon>Geobacterales</taxon>
        <taxon>Geobacteraceae</taxon>
        <taxon>Geomonas</taxon>
    </lineage>
</organism>
<evidence type="ECO:0000313" key="8">
    <source>
        <dbReference type="Proteomes" id="UP000568888"/>
    </source>
</evidence>
<dbReference type="Pfam" id="PF01810">
    <property type="entry name" value="LysE"/>
    <property type="match status" value="1"/>
</dbReference>
<feature type="transmembrane region" description="Helical" evidence="6">
    <location>
        <begin position="72"/>
        <end position="92"/>
    </location>
</feature>
<comment type="subcellular location">
    <subcellularLocation>
        <location evidence="1">Cell membrane</location>
        <topology evidence="1">Multi-pass membrane protein</topology>
    </subcellularLocation>
</comment>
<evidence type="ECO:0000256" key="2">
    <source>
        <dbReference type="ARBA" id="ARBA00022475"/>
    </source>
</evidence>
<dbReference type="RefSeq" id="WP_183351233.1">
    <property type="nucleotide sequence ID" value="NZ_BLXY01000022.1"/>
</dbReference>
<evidence type="ECO:0000313" key="7">
    <source>
        <dbReference type="EMBL" id="GFO66339.1"/>
    </source>
</evidence>
<sequence length="208" mass="22316">MSKYLVEFAALATAHFLALISPGPDFFLIVGTSVREGAARAAALCAGIAAANGAYILLALTGFAFIKQTPLLFTAIRTAGALYLLYLGLMLLKPSQRPVGSSLPAEAESGGTTRRRQFAAGFLSAILNPKNAVFYLSLFTVIVSRETPQTIQVGYGLWMVGAVFFWDLLIARLAGSEKVRYRLDRHAHWIEKGSGGALLLLGAVLLLR</sequence>
<dbReference type="AlphaFoldDB" id="A0A6V8N4X0"/>
<accession>A0A6V8N4X0</accession>
<protein>
    <submittedName>
        <fullName evidence="7">Threonine transporter RhtB</fullName>
    </submittedName>
</protein>
<dbReference type="PANTHER" id="PTHR30086:SF17">
    <property type="entry name" value="LYSE FAMILY TRANSLOCATOR"/>
    <property type="match status" value="1"/>
</dbReference>
<evidence type="ECO:0000256" key="6">
    <source>
        <dbReference type="SAM" id="Phobius"/>
    </source>
</evidence>
<dbReference type="PANTHER" id="PTHR30086">
    <property type="entry name" value="ARGININE EXPORTER PROTEIN ARGO"/>
    <property type="match status" value="1"/>
</dbReference>
<dbReference type="Proteomes" id="UP000568888">
    <property type="component" value="Unassembled WGS sequence"/>
</dbReference>
<evidence type="ECO:0000256" key="1">
    <source>
        <dbReference type="ARBA" id="ARBA00004651"/>
    </source>
</evidence>
<evidence type="ECO:0000256" key="4">
    <source>
        <dbReference type="ARBA" id="ARBA00022989"/>
    </source>
</evidence>
<feature type="transmembrane region" description="Helical" evidence="6">
    <location>
        <begin position="6"/>
        <end position="29"/>
    </location>
</feature>
<evidence type="ECO:0000256" key="3">
    <source>
        <dbReference type="ARBA" id="ARBA00022692"/>
    </source>
</evidence>
<evidence type="ECO:0000256" key="5">
    <source>
        <dbReference type="ARBA" id="ARBA00023136"/>
    </source>
</evidence>
<dbReference type="EMBL" id="BLXY01000022">
    <property type="protein sequence ID" value="GFO66339.1"/>
    <property type="molecule type" value="Genomic_DNA"/>
</dbReference>
<keyword evidence="2" id="KW-1003">Cell membrane</keyword>
<name>A0A6V8N4X0_9BACT</name>
<keyword evidence="5 6" id="KW-0472">Membrane</keyword>
<dbReference type="PIRSF" id="PIRSF006324">
    <property type="entry name" value="LeuE"/>
    <property type="match status" value="1"/>
</dbReference>
<dbReference type="InterPro" id="IPR001123">
    <property type="entry name" value="LeuE-type"/>
</dbReference>
<keyword evidence="4 6" id="KW-1133">Transmembrane helix</keyword>
<feature type="transmembrane region" description="Helical" evidence="6">
    <location>
        <begin position="118"/>
        <end position="143"/>
    </location>
</feature>
<keyword evidence="3 6" id="KW-0812">Transmembrane</keyword>
<reference evidence="8" key="1">
    <citation type="submission" date="2020-06" db="EMBL/GenBank/DDBJ databases">
        <title>Draft genomic sequecing of Geomonas sp. Red736.</title>
        <authorList>
            <person name="Itoh H."/>
            <person name="Xu Z.X."/>
            <person name="Ushijima N."/>
            <person name="Masuda Y."/>
            <person name="Shiratori Y."/>
            <person name="Senoo K."/>
        </authorList>
    </citation>
    <scope>NUCLEOTIDE SEQUENCE [LARGE SCALE GENOMIC DNA]</scope>
    <source>
        <strain evidence="8">Red736</strain>
    </source>
</reference>
<gene>
    <name evidence="7" type="ORF">GMPD_42580</name>
</gene>